<dbReference type="OrthoDB" id="1748433at2759"/>
<dbReference type="SUPFAM" id="SSF56235">
    <property type="entry name" value="N-terminal nucleophile aminohydrolases (Ntn hydrolases)"/>
    <property type="match status" value="1"/>
</dbReference>
<gene>
    <name evidence="2" type="ORF">OLEA9_D002677</name>
</gene>
<dbReference type="Gramene" id="OE9D002677T1">
    <property type="protein sequence ID" value="OE9D002677C1"/>
    <property type="gene ID" value="OE9D002677"/>
</dbReference>
<feature type="non-terminal residue" evidence="2">
    <location>
        <position position="79"/>
    </location>
</feature>
<accession>A0A8S0P820</accession>
<dbReference type="EMBL" id="CACTIH010000005">
    <property type="protein sequence ID" value="CAA2933694.1"/>
    <property type="molecule type" value="Genomic_DNA"/>
</dbReference>
<reference evidence="2 3" key="1">
    <citation type="submission" date="2019-12" db="EMBL/GenBank/DDBJ databases">
        <authorList>
            <person name="Alioto T."/>
            <person name="Alioto T."/>
            <person name="Gomez Garrido J."/>
        </authorList>
    </citation>
    <scope>NUCLEOTIDE SEQUENCE [LARGE SCALE GENOMIC DNA]</scope>
</reference>
<dbReference type="InterPro" id="IPR017932">
    <property type="entry name" value="GATase_2_dom"/>
</dbReference>
<proteinExistence type="predicted"/>
<comment type="caution">
    <text evidence="2">The sequence shown here is derived from an EMBL/GenBank/DDBJ whole genome shotgun (WGS) entry which is preliminary data.</text>
</comment>
<evidence type="ECO:0000259" key="1">
    <source>
        <dbReference type="Pfam" id="PF00310"/>
    </source>
</evidence>
<keyword evidence="3" id="KW-1185">Reference proteome</keyword>
<name>A0A8S0P820_OLEEU</name>
<evidence type="ECO:0000313" key="3">
    <source>
        <dbReference type="Proteomes" id="UP000594638"/>
    </source>
</evidence>
<dbReference type="Pfam" id="PF00310">
    <property type="entry name" value="GATase_2"/>
    <property type="match status" value="1"/>
</dbReference>
<dbReference type="InterPro" id="IPR029055">
    <property type="entry name" value="Ntn_hydrolases_N"/>
</dbReference>
<dbReference type="Proteomes" id="UP000594638">
    <property type="component" value="Unassembled WGS sequence"/>
</dbReference>
<sequence>MQYKDKSYRWLLAQPMRFLGHNGEINTGNLNWMQSWETSLKSHVWRGRESEIHPSEIPSHLTANLDSAAEVCPTAFTVK</sequence>
<dbReference type="AlphaFoldDB" id="A0A8S0P820"/>
<protein>
    <submittedName>
        <fullName evidence="2">Ferredoxin-dependent glutamate synthase, chloroplastic</fullName>
    </submittedName>
</protein>
<evidence type="ECO:0000313" key="2">
    <source>
        <dbReference type="EMBL" id="CAA2933694.1"/>
    </source>
</evidence>
<organism evidence="2 3">
    <name type="scientific">Olea europaea subsp. europaea</name>
    <dbReference type="NCBI Taxonomy" id="158383"/>
    <lineage>
        <taxon>Eukaryota</taxon>
        <taxon>Viridiplantae</taxon>
        <taxon>Streptophyta</taxon>
        <taxon>Embryophyta</taxon>
        <taxon>Tracheophyta</taxon>
        <taxon>Spermatophyta</taxon>
        <taxon>Magnoliopsida</taxon>
        <taxon>eudicotyledons</taxon>
        <taxon>Gunneridae</taxon>
        <taxon>Pentapetalae</taxon>
        <taxon>asterids</taxon>
        <taxon>lamiids</taxon>
        <taxon>Lamiales</taxon>
        <taxon>Oleaceae</taxon>
        <taxon>Oleeae</taxon>
        <taxon>Olea</taxon>
    </lineage>
</organism>
<feature type="domain" description="Glutamine amidotransferase type-2" evidence="1">
    <location>
        <begin position="9"/>
        <end position="70"/>
    </location>
</feature>
<dbReference type="Gene3D" id="3.60.20.10">
    <property type="entry name" value="Glutamine Phosphoribosylpyrophosphate, subunit 1, domain 1"/>
    <property type="match status" value="1"/>
</dbReference>